<keyword evidence="5" id="KW-0949">S-adenosyl-L-methionine</keyword>
<reference evidence="6" key="1">
    <citation type="journal article" date="2020" name="mSystems">
        <title>Genome- and Community-Level Interaction Insights into Carbon Utilization and Element Cycling Functions of Hydrothermarchaeota in Hydrothermal Sediment.</title>
        <authorList>
            <person name="Zhou Z."/>
            <person name="Liu Y."/>
            <person name="Xu W."/>
            <person name="Pan J."/>
            <person name="Luo Z.H."/>
            <person name="Li M."/>
        </authorList>
    </citation>
    <scope>NUCLEOTIDE SEQUENCE [LARGE SCALE GENOMIC DNA]</scope>
    <source>
        <strain evidence="6">SpSt-876</strain>
    </source>
</reference>
<dbReference type="Gene3D" id="1.10.150.170">
    <property type="entry name" value="Putative methyltransferase TM0872, insert domain"/>
    <property type="match status" value="1"/>
</dbReference>
<comment type="caution">
    <text evidence="6">The sequence shown here is derived from an EMBL/GenBank/DDBJ whole genome shotgun (WGS) entry which is preliminary data.</text>
</comment>
<dbReference type="PANTHER" id="PTHR11265:SF0">
    <property type="entry name" value="12S RRNA N4-METHYLCYTIDINE METHYLTRANSFERASE"/>
    <property type="match status" value="1"/>
</dbReference>
<organism evidence="6">
    <name type="scientific">candidate division WOR-3 bacterium</name>
    <dbReference type="NCBI Taxonomy" id="2052148"/>
    <lineage>
        <taxon>Bacteria</taxon>
        <taxon>Bacteria division WOR-3</taxon>
    </lineage>
</organism>
<evidence type="ECO:0000256" key="3">
    <source>
        <dbReference type="ARBA" id="ARBA00022603"/>
    </source>
</evidence>
<dbReference type="InterPro" id="IPR029063">
    <property type="entry name" value="SAM-dependent_MTases_sf"/>
</dbReference>
<dbReference type="HAMAP" id="MF_01007">
    <property type="entry name" value="16SrRNA_methyltr_H"/>
    <property type="match status" value="1"/>
</dbReference>
<dbReference type="SUPFAM" id="SSF81799">
    <property type="entry name" value="Putative methyltransferase TM0872, insert domain"/>
    <property type="match status" value="1"/>
</dbReference>
<keyword evidence="3 6" id="KW-0489">Methyltransferase</keyword>
<feature type="non-terminal residue" evidence="6">
    <location>
        <position position="1"/>
    </location>
</feature>
<dbReference type="PIRSF" id="PIRSF004486">
    <property type="entry name" value="MraW"/>
    <property type="match status" value="1"/>
</dbReference>
<evidence type="ECO:0000313" key="6">
    <source>
        <dbReference type="EMBL" id="HHS51618.1"/>
    </source>
</evidence>
<dbReference type="GO" id="GO:0005737">
    <property type="term" value="C:cytoplasm"/>
    <property type="evidence" value="ECO:0007669"/>
    <property type="project" value="TreeGrafter"/>
</dbReference>
<evidence type="ECO:0000256" key="4">
    <source>
        <dbReference type="ARBA" id="ARBA00022679"/>
    </source>
</evidence>
<gene>
    <name evidence="6" type="primary">rsmH</name>
    <name evidence="6" type="ORF">ENW73_01960</name>
</gene>
<evidence type="ECO:0000256" key="2">
    <source>
        <dbReference type="ARBA" id="ARBA00022552"/>
    </source>
</evidence>
<comment type="similarity">
    <text evidence="1">Belongs to the methyltransferase superfamily. RsmH family.</text>
</comment>
<dbReference type="InterPro" id="IPR023397">
    <property type="entry name" value="SAM-dep_MeTrfase_MraW_recog"/>
</dbReference>
<dbReference type="GO" id="GO:0071424">
    <property type="term" value="F:rRNA (cytosine-N4-)-methyltransferase activity"/>
    <property type="evidence" value="ECO:0007669"/>
    <property type="project" value="TreeGrafter"/>
</dbReference>
<evidence type="ECO:0000256" key="5">
    <source>
        <dbReference type="ARBA" id="ARBA00022691"/>
    </source>
</evidence>
<protein>
    <submittedName>
        <fullName evidence="6">16S rRNA (Cytosine(1402)-N(4))-methyltransferase RsmH</fullName>
    </submittedName>
</protein>
<dbReference type="Pfam" id="PF01795">
    <property type="entry name" value="Methyltransf_5"/>
    <property type="match status" value="1"/>
</dbReference>
<dbReference type="EMBL" id="DTLI01000045">
    <property type="protein sequence ID" value="HHS51618.1"/>
    <property type="molecule type" value="Genomic_DNA"/>
</dbReference>
<dbReference type="GO" id="GO:0070475">
    <property type="term" value="P:rRNA base methylation"/>
    <property type="evidence" value="ECO:0007669"/>
    <property type="project" value="TreeGrafter"/>
</dbReference>
<keyword evidence="2" id="KW-0698">rRNA processing</keyword>
<dbReference type="SUPFAM" id="SSF53335">
    <property type="entry name" value="S-adenosyl-L-methionine-dependent methyltransferases"/>
    <property type="match status" value="1"/>
</dbReference>
<dbReference type="Gene3D" id="3.40.50.150">
    <property type="entry name" value="Vaccinia Virus protein VP39"/>
    <property type="match status" value="1"/>
</dbReference>
<sequence length="289" mass="32993">VREVIQYLAPKDGIILDATLGGGGHSEAILSVLENGFLVGIDLDPAAISYSQSRLVGYKNFRLFNCNFMEMDKVLEKVLILPECQNLRLMGVLFDLGVSLYQIRTPERGFSYQLNGPLDMSFNPFSQIKAIDVLRRSSLPKLEEILREFGEERYYRRIAKAIWLKRQRLSNTKELVNLIESCLLAKPRFIKQKAVQRTFQALRIATNNELDNLFKGLLTALELLSLGGRIVVLAYHSLEDRIVKNTFRLFARQGKLEILTKKPLRPTEKERHKNPYATSARLRAAIKIG</sequence>
<accession>A0A7C6E9N6</accession>
<name>A0A7C6E9N6_UNCW3</name>
<dbReference type="AlphaFoldDB" id="A0A7C6E9N6"/>
<keyword evidence="4 6" id="KW-0808">Transferase</keyword>
<dbReference type="PANTHER" id="PTHR11265">
    <property type="entry name" value="S-ADENOSYL-METHYLTRANSFERASE MRAW"/>
    <property type="match status" value="1"/>
</dbReference>
<evidence type="ECO:0000256" key="1">
    <source>
        <dbReference type="ARBA" id="ARBA00010396"/>
    </source>
</evidence>
<proteinExistence type="inferred from homology"/>
<dbReference type="InterPro" id="IPR002903">
    <property type="entry name" value="RsmH"/>
</dbReference>
<dbReference type="NCBIfam" id="TIGR00006">
    <property type="entry name" value="16S rRNA (cytosine(1402)-N(4))-methyltransferase RsmH"/>
    <property type="match status" value="1"/>
</dbReference>